<reference evidence="3 4" key="1">
    <citation type="submission" date="2019-12" db="EMBL/GenBank/DDBJ databases">
        <authorList>
            <person name="Huq M.A."/>
        </authorList>
    </citation>
    <scope>NUCLEOTIDE SEQUENCE [LARGE SCALE GENOMIC DNA]</scope>
    <source>
        <strain evidence="3 4">MAH-34</strain>
    </source>
</reference>
<gene>
    <name evidence="3" type="ORF">GON05_17385</name>
</gene>
<keyword evidence="1" id="KW-1133">Transmembrane helix</keyword>
<name>A0ABW9UDC6_9BACL</name>
<evidence type="ECO:0000313" key="4">
    <source>
        <dbReference type="Proteomes" id="UP000467637"/>
    </source>
</evidence>
<evidence type="ECO:0000313" key="3">
    <source>
        <dbReference type="EMBL" id="MVQ36385.1"/>
    </source>
</evidence>
<proteinExistence type="predicted"/>
<accession>A0ABW9UDC6</accession>
<evidence type="ECO:0000256" key="2">
    <source>
        <dbReference type="SAM" id="SignalP"/>
    </source>
</evidence>
<comment type="caution">
    <text evidence="3">The sequence shown here is derived from an EMBL/GenBank/DDBJ whole genome shotgun (WGS) entry which is preliminary data.</text>
</comment>
<keyword evidence="1" id="KW-0812">Transmembrane</keyword>
<dbReference type="Proteomes" id="UP000467637">
    <property type="component" value="Unassembled WGS sequence"/>
</dbReference>
<feature type="signal peptide" evidence="2">
    <location>
        <begin position="1"/>
        <end position="36"/>
    </location>
</feature>
<feature type="transmembrane region" description="Helical" evidence="1">
    <location>
        <begin position="263"/>
        <end position="289"/>
    </location>
</feature>
<evidence type="ECO:0000256" key="1">
    <source>
        <dbReference type="SAM" id="Phobius"/>
    </source>
</evidence>
<dbReference type="InterPro" id="IPR018682">
    <property type="entry name" value="DUF2167_membr"/>
</dbReference>
<dbReference type="EMBL" id="WSEM01000016">
    <property type="protein sequence ID" value="MVQ36385.1"/>
    <property type="molecule type" value="Genomic_DNA"/>
</dbReference>
<protein>
    <submittedName>
        <fullName evidence="3">DUF2167 domain-containing protein</fullName>
    </submittedName>
</protein>
<keyword evidence="4" id="KW-1185">Reference proteome</keyword>
<keyword evidence="1" id="KW-0472">Membrane</keyword>
<organism evidence="3 4">
    <name type="scientific">Paenibacillus anseongense</name>
    <dbReference type="NCBI Taxonomy" id="2682845"/>
    <lineage>
        <taxon>Bacteria</taxon>
        <taxon>Bacillati</taxon>
        <taxon>Bacillota</taxon>
        <taxon>Bacilli</taxon>
        <taxon>Bacillales</taxon>
        <taxon>Paenibacillaceae</taxon>
        <taxon>Paenibacillus</taxon>
    </lineage>
</organism>
<sequence>MIKSTHICILEAYFLKIRVFSILVVLLLSTQTSAFAEEEQSKHNYTWVTGGKNVELGKIANLDLGQDFVFLNGEDTKKMMTDYKDIPSGREIGSVFPNDPKEQWSVIFEYDESGHINDDEKKSIDDAGILKSYSDSTEKANEKLPLDRQLHVTGWDVKPFYDEKTHDLTWSMGAEDAKKLPLINYDVRLLTRTGYISAILISDPVSREHDKQVLASQILPKISMVNGQKYEDFNSSTDKVSKFGLSALILGGAGLAVAKKVGLLAGVLLLLKKFGVVIAIALAGSWKWIKNLFAARKRNPNPSSSEFSEEQL</sequence>
<keyword evidence="2" id="KW-0732">Signal</keyword>
<dbReference type="Pfam" id="PF09935">
    <property type="entry name" value="DUF2167"/>
    <property type="match status" value="1"/>
</dbReference>
<feature type="chain" id="PRO_5046993150" evidence="2">
    <location>
        <begin position="37"/>
        <end position="312"/>
    </location>
</feature>